<dbReference type="PANTHER" id="PTHR22926:SF3">
    <property type="entry name" value="UNDECAPRENYL-PHOSPHATE ALPHA-N-ACETYLGLUCOSAMINYL 1-PHOSPHATE TRANSFERASE"/>
    <property type="match status" value="1"/>
</dbReference>
<feature type="transmembrane region" description="Helical" evidence="7">
    <location>
        <begin position="77"/>
        <end position="94"/>
    </location>
</feature>
<feature type="transmembrane region" description="Helical" evidence="7">
    <location>
        <begin position="131"/>
        <end position="151"/>
    </location>
</feature>
<feature type="transmembrane region" description="Helical" evidence="7">
    <location>
        <begin position="6"/>
        <end position="27"/>
    </location>
</feature>
<dbReference type="GO" id="GO:0009103">
    <property type="term" value="P:lipopolysaccharide biosynthetic process"/>
    <property type="evidence" value="ECO:0007669"/>
    <property type="project" value="TreeGrafter"/>
</dbReference>
<evidence type="ECO:0000256" key="4">
    <source>
        <dbReference type="ARBA" id="ARBA00022692"/>
    </source>
</evidence>
<feature type="transmembrane region" description="Helical" evidence="7">
    <location>
        <begin position="260"/>
        <end position="279"/>
    </location>
</feature>
<dbReference type="GO" id="GO:0016780">
    <property type="term" value="F:phosphotransferase activity, for other substituted phosphate groups"/>
    <property type="evidence" value="ECO:0007669"/>
    <property type="project" value="InterPro"/>
</dbReference>
<sequence>MREYLLTLLIAATLCYLVTPFIQGLAIRWRVVAGIRDRDIHTEITPRWGGVAMWIALGLTLLIVRDLHLVGKAYGRELQGIFLAATFVVLLGALDDRFELDAVTKLAGQGLAAGILLIHGIQILWLPINGILIIPSNIGQLLTVLIVMVTINAVNFIDGLDGLAVGVVAIASGCFFAFAYLLAVTNGFTRAGAPSLMTVILIGLCIGFLPHNSNPARMFMGDSGSMLLGLILAASAITLTGQIDGNALSAESIGPSLLPLFLPFAVLAIPLLDLVLAILRRTSSGKSPFAPDKLHLHHRLLASGNSQNRTAIVLYLWTATFAVPVTVAAFAPIWIAFLVAIFLAGTAFYARKRTLDQNWNLLNV</sequence>
<dbReference type="GO" id="GO:0044038">
    <property type="term" value="P:cell wall macromolecule biosynthetic process"/>
    <property type="evidence" value="ECO:0007669"/>
    <property type="project" value="TreeGrafter"/>
</dbReference>
<comment type="subcellular location">
    <subcellularLocation>
        <location evidence="1">Cell membrane</location>
        <topology evidence="1">Multi-pass membrane protein</topology>
    </subcellularLocation>
</comment>
<proteinExistence type="predicted"/>
<evidence type="ECO:0000256" key="2">
    <source>
        <dbReference type="ARBA" id="ARBA00022475"/>
    </source>
</evidence>
<evidence type="ECO:0000256" key="1">
    <source>
        <dbReference type="ARBA" id="ARBA00004651"/>
    </source>
</evidence>
<evidence type="ECO:0000256" key="5">
    <source>
        <dbReference type="ARBA" id="ARBA00022989"/>
    </source>
</evidence>
<feature type="transmembrane region" description="Helical" evidence="7">
    <location>
        <begin position="309"/>
        <end position="327"/>
    </location>
</feature>
<dbReference type="GO" id="GO:0005886">
    <property type="term" value="C:plasma membrane"/>
    <property type="evidence" value="ECO:0007669"/>
    <property type="project" value="UniProtKB-SubCell"/>
</dbReference>
<dbReference type="AlphaFoldDB" id="A0A6J6FXL3"/>
<organism evidence="8">
    <name type="scientific">freshwater metagenome</name>
    <dbReference type="NCBI Taxonomy" id="449393"/>
    <lineage>
        <taxon>unclassified sequences</taxon>
        <taxon>metagenomes</taxon>
        <taxon>ecological metagenomes</taxon>
    </lineage>
</organism>
<feature type="transmembrane region" description="Helical" evidence="7">
    <location>
        <begin position="221"/>
        <end position="240"/>
    </location>
</feature>
<dbReference type="EMBL" id="CAEZUF010000056">
    <property type="protein sequence ID" value="CAB4593100.1"/>
    <property type="molecule type" value="Genomic_DNA"/>
</dbReference>
<keyword evidence="3" id="KW-0808">Transferase</keyword>
<dbReference type="CDD" id="cd06853">
    <property type="entry name" value="GT_WecA_like"/>
    <property type="match status" value="1"/>
</dbReference>
<evidence type="ECO:0000256" key="3">
    <source>
        <dbReference type="ARBA" id="ARBA00022679"/>
    </source>
</evidence>
<keyword evidence="6 7" id="KW-0472">Membrane</keyword>
<protein>
    <submittedName>
        <fullName evidence="8">Unannotated protein</fullName>
    </submittedName>
</protein>
<evidence type="ECO:0000256" key="6">
    <source>
        <dbReference type="ARBA" id="ARBA00023136"/>
    </source>
</evidence>
<feature type="transmembrane region" description="Helical" evidence="7">
    <location>
        <begin position="163"/>
        <end position="185"/>
    </location>
</feature>
<reference evidence="8" key="1">
    <citation type="submission" date="2020-05" db="EMBL/GenBank/DDBJ databases">
        <authorList>
            <person name="Chiriac C."/>
            <person name="Salcher M."/>
            <person name="Ghai R."/>
            <person name="Kavagutti S V."/>
        </authorList>
    </citation>
    <scope>NUCLEOTIDE SEQUENCE</scope>
</reference>
<dbReference type="InterPro" id="IPR000715">
    <property type="entry name" value="Glycosyl_transferase_4"/>
</dbReference>
<gene>
    <name evidence="8" type="ORF">UFOPK1791_00675</name>
</gene>
<feature type="transmembrane region" description="Helical" evidence="7">
    <location>
        <begin position="333"/>
        <end position="350"/>
    </location>
</feature>
<evidence type="ECO:0000256" key="7">
    <source>
        <dbReference type="SAM" id="Phobius"/>
    </source>
</evidence>
<keyword evidence="2" id="KW-1003">Cell membrane</keyword>
<evidence type="ECO:0000313" key="8">
    <source>
        <dbReference type="EMBL" id="CAB4593100.1"/>
    </source>
</evidence>
<feature type="transmembrane region" description="Helical" evidence="7">
    <location>
        <begin position="48"/>
        <end position="65"/>
    </location>
</feature>
<keyword evidence="4 7" id="KW-0812">Transmembrane</keyword>
<dbReference type="PROSITE" id="PS01348">
    <property type="entry name" value="MRAY_2"/>
    <property type="match status" value="1"/>
</dbReference>
<accession>A0A6J6FXL3</accession>
<dbReference type="Pfam" id="PF00953">
    <property type="entry name" value="Glycos_transf_4"/>
    <property type="match status" value="1"/>
</dbReference>
<keyword evidence="5 7" id="KW-1133">Transmembrane helix</keyword>
<dbReference type="InterPro" id="IPR018480">
    <property type="entry name" value="PNAcMuramoyl-5peptid_Trfase_CS"/>
</dbReference>
<name>A0A6J6FXL3_9ZZZZ</name>
<feature type="transmembrane region" description="Helical" evidence="7">
    <location>
        <begin position="191"/>
        <end position="209"/>
    </location>
</feature>
<dbReference type="GO" id="GO:0071555">
    <property type="term" value="P:cell wall organization"/>
    <property type="evidence" value="ECO:0007669"/>
    <property type="project" value="TreeGrafter"/>
</dbReference>
<dbReference type="PANTHER" id="PTHR22926">
    <property type="entry name" value="PHOSPHO-N-ACETYLMURAMOYL-PENTAPEPTIDE-TRANSFERASE"/>
    <property type="match status" value="1"/>
</dbReference>
<feature type="transmembrane region" description="Helical" evidence="7">
    <location>
        <begin position="106"/>
        <end position="125"/>
    </location>
</feature>